<dbReference type="EnsemblProtists" id="EOD36640">
    <property type="protein sequence ID" value="EOD36640"/>
    <property type="gene ID" value="EMIHUDRAFT_70639"/>
</dbReference>
<dbReference type="KEGG" id="ehx:EMIHUDRAFT_74042"/>
<evidence type="ECO:0000313" key="5">
    <source>
        <dbReference type="EnsemblProtists" id="EOD36640"/>
    </source>
</evidence>
<keyword evidence="6" id="KW-1185">Reference proteome</keyword>
<dbReference type="HOGENOM" id="CLU_029507_0_1_1"/>
<evidence type="ECO:0000256" key="4">
    <source>
        <dbReference type="SAM" id="MobiDB-lite"/>
    </source>
</evidence>
<dbReference type="InterPro" id="IPR036249">
    <property type="entry name" value="Thioredoxin-like_sf"/>
</dbReference>
<dbReference type="STRING" id="2903.R1EVE8"/>
<keyword evidence="3" id="KW-0560">Oxidoreductase</keyword>
<dbReference type="GeneID" id="17270379"/>
<keyword evidence="2" id="KW-0575">Peroxidase</keyword>
<dbReference type="OMA" id="KYGNVVI"/>
<evidence type="ECO:0000313" key="6">
    <source>
        <dbReference type="Proteomes" id="UP000013827"/>
    </source>
</evidence>
<dbReference type="Proteomes" id="UP000013827">
    <property type="component" value="Unassembled WGS sequence"/>
</dbReference>
<dbReference type="KEGG" id="ehx:EMIHUDRAFT_70639"/>
<protein>
    <recommendedName>
        <fullName evidence="7">Glutathione peroxidase</fullName>
    </recommendedName>
</protein>
<sequence length="168" mass="18452">MSRLIRSFTDLRARNNAGEDVDFGAFADKVVLVVNAQSSSSLPTTTVATPRPPRAHPTHRGLPTAASPCPPQFASEEPGTAADIKAFYVDAHKLPAASLMERVDVNGANTHEVYKFLKGTPELGEKIEWNFTKFVVGRDGQVLGRYPQRTKPKDFDKMFAEMFAQAES</sequence>
<dbReference type="SUPFAM" id="SSF52833">
    <property type="entry name" value="Thioredoxin-like"/>
    <property type="match status" value="1"/>
</dbReference>
<dbReference type="PaxDb" id="2903-EOD24834"/>
<dbReference type="PROSITE" id="PS51355">
    <property type="entry name" value="GLUTATHIONE_PEROXID_3"/>
    <property type="match status" value="1"/>
</dbReference>
<dbReference type="RefSeq" id="XP_005789069.1">
    <property type="nucleotide sequence ID" value="XM_005789012.1"/>
</dbReference>
<dbReference type="eggNOG" id="KOG1651">
    <property type="taxonomic scope" value="Eukaryota"/>
</dbReference>
<dbReference type="PIRSF" id="PIRSF000303">
    <property type="entry name" value="Glutathion_perox"/>
    <property type="match status" value="1"/>
</dbReference>
<dbReference type="EnsemblProtists" id="EOD24834">
    <property type="protein sequence ID" value="EOD24834"/>
    <property type="gene ID" value="EMIHUDRAFT_74042"/>
</dbReference>
<proteinExistence type="inferred from homology"/>
<dbReference type="InterPro" id="IPR000889">
    <property type="entry name" value="Glutathione_peroxidase"/>
</dbReference>
<dbReference type="PANTHER" id="PTHR11592:SF78">
    <property type="entry name" value="GLUTATHIONE PEROXIDASE"/>
    <property type="match status" value="1"/>
</dbReference>
<name>A0A0D3KLK5_EMIH1</name>
<organism evidence="5 6">
    <name type="scientific">Emiliania huxleyi (strain CCMP1516)</name>
    <dbReference type="NCBI Taxonomy" id="280463"/>
    <lineage>
        <taxon>Eukaryota</taxon>
        <taxon>Haptista</taxon>
        <taxon>Haptophyta</taxon>
        <taxon>Prymnesiophyceae</taxon>
        <taxon>Isochrysidales</taxon>
        <taxon>Noelaerhabdaceae</taxon>
        <taxon>Emiliania</taxon>
    </lineage>
</organism>
<dbReference type="Pfam" id="PF00255">
    <property type="entry name" value="GSHPx"/>
    <property type="match status" value="1"/>
</dbReference>
<reference evidence="5" key="2">
    <citation type="submission" date="2024-10" db="UniProtKB">
        <authorList>
            <consortium name="EnsemblProtists"/>
        </authorList>
    </citation>
    <scope>IDENTIFICATION</scope>
</reference>
<comment type="similarity">
    <text evidence="1">Belongs to the glutathione peroxidase family.</text>
</comment>
<dbReference type="Gene3D" id="3.40.30.10">
    <property type="entry name" value="Glutaredoxin"/>
    <property type="match status" value="1"/>
</dbReference>
<dbReference type="RefSeq" id="XP_005777263.1">
    <property type="nucleotide sequence ID" value="XM_005777206.1"/>
</dbReference>
<dbReference type="AlphaFoldDB" id="A0A0D3KLK5"/>
<evidence type="ECO:0000256" key="3">
    <source>
        <dbReference type="ARBA" id="ARBA00023002"/>
    </source>
</evidence>
<accession>A0A0D3KLK5</accession>
<dbReference type="GO" id="GO:0006979">
    <property type="term" value="P:response to oxidative stress"/>
    <property type="evidence" value="ECO:0007669"/>
    <property type="project" value="InterPro"/>
</dbReference>
<feature type="region of interest" description="Disordered" evidence="4">
    <location>
        <begin position="42"/>
        <end position="65"/>
    </location>
</feature>
<evidence type="ECO:0008006" key="7">
    <source>
        <dbReference type="Google" id="ProtNLM"/>
    </source>
</evidence>
<dbReference type="GeneID" id="17281910"/>
<evidence type="ECO:0000256" key="1">
    <source>
        <dbReference type="ARBA" id="ARBA00006926"/>
    </source>
</evidence>
<evidence type="ECO:0000256" key="2">
    <source>
        <dbReference type="ARBA" id="ARBA00022559"/>
    </source>
</evidence>
<dbReference type="GO" id="GO:0004601">
    <property type="term" value="F:peroxidase activity"/>
    <property type="evidence" value="ECO:0007669"/>
    <property type="project" value="UniProtKB-KW"/>
</dbReference>
<dbReference type="PANTHER" id="PTHR11592">
    <property type="entry name" value="GLUTATHIONE PEROXIDASE"/>
    <property type="match status" value="1"/>
</dbReference>
<reference evidence="6" key="1">
    <citation type="journal article" date="2013" name="Nature">
        <title>Pan genome of the phytoplankton Emiliania underpins its global distribution.</title>
        <authorList>
            <person name="Read B.A."/>
            <person name="Kegel J."/>
            <person name="Klute M.J."/>
            <person name="Kuo A."/>
            <person name="Lefebvre S.C."/>
            <person name="Maumus F."/>
            <person name="Mayer C."/>
            <person name="Miller J."/>
            <person name="Monier A."/>
            <person name="Salamov A."/>
            <person name="Young J."/>
            <person name="Aguilar M."/>
            <person name="Claverie J.M."/>
            <person name="Frickenhaus S."/>
            <person name="Gonzalez K."/>
            <person name="Herman E.K."/>
            <person name="Lin Y.C."/>
            <person name="Napier J."/>
            <person name="Ogata H."/>
            <person name="Sarno A.F."/>
            <person name="Shmutz J."/>
            <person name="Schroeder D."/>
            <person name="de Vargas C."/>
            <person name="Verret F."/>
            <person name="von Dassow P."/>
            <person name="Valentin K."/>
            <person name="Van de Peer Y."/>
            <person name="Wheeler G."/>
            <person name="Dacks J.B."/>
            <person name="Delwiche C.F."/>
            <person name="Dyhrman S.T."/>
            <person name="Glockner G."/>
            <person name="John U."/>
            <person name="Richards T."/>
            <person name="Worden A.Z."/>
            <person name="Zhang X."/>
            <person name="Grigoriev I.V."/>
            <person name="Allen A.E."/>
            <person name="Bidle K."/>
            <person name="Borodovsky M."/>
            <person name="Bowler C."/>
            <person name="Brownlee C."/>
            <person name="Cock J.M."/>
            <person name="Elias M."/>
            <person name="Gladyshev V.N."/>
            <person name="Groth M."/>
            <person name="Guda C."/>
            <person name="Hadaegh A."/>
            <person name="Iglesias-Rodriguez M.D."/>
            <person name="Jenkins J."/>
            <person name="Jones B.M."/>
            <person name="Lawson T."/>
            <person name="Leese F."/>
            <person name="Lindquist E."/>
            <person name="Lobanov A."/>
            <person name="Lomsadze A."/>
            <person name="Malik S.B."/>
            <person name="Marsh M.E."/>
            <person name="Mackinder L."/>
            <person name="Mock T."/>
            <person name="Mueller-Roeber B."/>
            <person name="Pagarete A."/>
            <person name="Parker M."/>
            <person name="Probert I."/>
            <person name="Quesneville H."/>
            <person name="Raines C."/>
            <person name="Rensing S.A."/>
            <person name="Riano-Pachon D.M."/>
            <person name="Richier S."/>
            <person name="Rokitta S."/>
            <person name="Shiraiwa Y."/>
            <person name="Soanes D.M."/>
            <person name="van der Giezen M."/>
            <person name="Wahlund T.M."/>
            <person name="Williams B."/>
            <person name="Wilson W."/>
            <person name="Wolfe G."/>
            <person name="Wurch L.L."/>
        </authorList>
    </citation>
    <scope>NUCLEOTIDE SEQUENCE</scope>
</reference>